<feature type="transmembrane region" description="Helical" evidence="9">
    <location>
        <begin position="251"/>
        <end position="275"/>
    </location>
</feature>
<dbReference type="GO" id="GO:0008381">
    <property type="term" value="F:mechanosensitive monoatomic ion channel activity"/>
    <property type="evidence" value="ECO:0007669"/>
    <property type="project" value="UniProtKB-ARBA"/>
</dbReference>
<dbReference type="PANTHER" id="PTHR30347">
    <property type="entry name" value="POTASSIUM CHANNEL RELATED"/>
    <property type="match status" value="1"/>
</dbReference>
<feature type="domain" description="Mechanosensitive ion channel MscS" evidence="11">
    <location>
        <begin position="632"/>
        <end position="699"/>
    </location>
</feature>
<feature type="region of interest" description="Disordered" evidence="8">
    <location>
        <begin position="801"/>
        <end position="827"/>
    </location>
</feature>
<dbReference type="Proteomes" id="UP000761264">
    <property type="component" value="Unassembled WGS sequence"/>
</dbReference>
<feature type="transmembrane region" description="Helical" evidence="9">
    <location>
        <begin position="447"/>
        <end position="467"/>
    </location>
</feature>
<dbReference type="GO" id="GO:0005886">
    <property type="term" value="C:plasma membrane"/>
    <property type="evidence" value="ECO:0007669"/>
    <property type="project" value="UniProtKB-SubCell"/>
</dbReference>
<proteinExistence type="inferred from homology"/>
<dbReference type="EMBL" id="JAAQPH010000010">
    <property type="protein sequence ID" value="NIA69848.1"/>
    <property type="molecule type" value="Genomic_DNA"/>
</dbReference>
<evidence type="ECO:0000256" key="6">
    <source>
        <dbReference type="ARBA" id="ARBA00023136"/>
    </source>
</evidence>
<comment type="subcellular location">
    <subcellularLocation>
        <location evidence="1">Cell membrane</location>
        <topology evidence="1">Multi-pass membrane protein</topology>
    </subcellularLocation>
</comment>
<evidence type="ECO:0000256" key="3">
    <source>
        <dbReference type="ARBA" id="ARBA00022475"/>
    </source>
</evidence>
<feature type="transmembrane region" description="Helical" evidence="9">
    <location>
        <begin position="210"/>
        <end position="228"/>
    </location>
</feature>
<comment type="caution">
    <text evidence="13">The sequence shown here is derived from an EMBL/GenBank/DDBJ whole genome shotgun (WGS) entry which is preliminary data.</text>
</comment>
<keyword evidence="6 9" id="KW-0472">Membrane</keyword>
<evidence type="ECO:0000256" key="5">
    <source>
        <dbReference type="ARBA" id="ARBA00022989"/>
    </source>
</evidence>
<evidence type="ECO:0000256" key="2">
    <source>
        <dbReference type="ARBA" id="ARBA00008017"/>
    </source>
</evidence>
<protein>
    <submittedName>
        <fullName evidence="13">Mechanosensitive ion channel family protein</fullName>
    </submittedName>
</protein>
<feature type="compositionally biased region" description="Low complexity" evidence="8">
    <location>
        <begin position="801"/>
        <end position="818"/>
    </location>
</feature>
<evidence type="ECO:0000256" key="7">
    <source>
        <dbReference type="SAM" id="Coils"/>
    </source>
</evidence>
<sequence length="827" mass="91478">MTLRFSAALALFLVSALCLDLFLPSVSHAQTTTSADTSSVLVDQWTRTLDLVEQQLRRADTTAESARRFLDLTARVRREATEIRTLAQERISGLERRMEVLGPAPETAEEAEAEEVAERRQALDQELKGLRARLAQANLAIVRSDELDRLVGTLSQKKRFEALFQVYPFPWSPDTWIQGVPEFFVVIEKIARSPMTWWQGLESEERRNAVPYRIAIIIIVAVLIGWLLRRWLLTRYDRDPALSEPSYSRRLVAAIANAMARGIVPALLFGGLLYLALASRAPDQSLFWALVSLFFAVMVFFSLAWALPYAVLSPDMPQWRLLPVSPDNARVLGRRFTLLAALFAVEIFMTEAHSQIGVTDTYFSLATFALNALPALVLIDMTRRRWWFMAAEAGSQKEGGQEEGGPPEPRMFVQSGFWRLVRRLTMILAAASILASLVGYADLGDFLLSNLVLSAISLGGIVILRGLGRELIGAFLRSDFMRDNLEIRHVARNRIKFWLRTLLDAVFAVAGAFLIASLWSSPFGEFWTEARRLLTGFTIGGVTIAFTDVLAAIIVFALILIVTRLSQRFLRTKVLPETGFDSGVQHSLAAGFGYVGIILAAVFGISALGIDLSNIALIAGALSVGIGFGLQTIVSNFVSGIILLIERPIKVGDWVMVGANEGYVKQITVRSTELQTFQRASVIIPNSDFISTAVVNWTHKDHYGRIEVPIGVAYGSDVEKVREVLLGCAARHERVLTSPEPHVLFMNFGASSLDFELRCFTNEISYRVIIASDLRFDIDRSFREAGIEIPFPQSVVHFADQAAQSAAPPSTARPSPSAGQPEDPSAS</sequence>
<comment type="similarity">
    <text evidence="2">Belongs to the MscS (TC 1.A.23) family.</text>
</comment>
<evidence type="ECO:0000313" key="13">
    <source>
        <dbReference type="EMBL" id="NIA69848.1"/>
    </source>
</evidence>
<dbReference type="SUPFAM" id="SSF50182">
    <property type="entry name" value="Sm-like ribonucleoproteins"/>
    <property type="match status" value="1"/>
</dbReference>
<dbReference type="InterPro" id="IPR052702">
    <property type="entry name" value="MscS-like_channel"/>
</dbReference>
<feature type="domain" description="Mechanosensitive ion channel MscS C-terminal" evidence="12">
    <location>
        <begin position="706"/>
        <end position="789"/>
    </location>
</feature>
<evidence type="ECO:0000256" key="8">
    <source>
        <dbReference type="SAM" id="MobiDB-lite"/>
    </source>
</evidence>
<dbReference type="AlphaFoldDB" id="A0A967EYN3"/>
<feature type="chain" id="PRO_5038029626" evidence="10">
    <location>
        <begin position="30"/>
        <end position="827"/>
    </location>
</feature>
<dbReference type="InterPro" id="IPR023408">
    <property type="entry name" value="MscS_beta-dom_sf"/>
</dbReference>
<evidence type="ECO:0000256" key="1">
    <source>
        <dbReference type="ARBA" id="ARBA00004651"/>
    </source>
</evidence>
<dbReference type="Pfam" id="PF21082">
    <property type="entry name" value="MS_channel_3rd"/>
    <property type="match status" value="1"/>
</dbReference>
<feature type="transmembrane region" description="Helical" evidence="9">
    <location>
        <begin position="497"/>
        <end position="519"/>
    </location>
</feature>
<dbReference type="InterPro" id="IPR011066">
    <property type="entry name" value="MscS_channel_C_sf"/>
</dbReference>
<organism evidence="13 14">
    <name type="scientific">Pelagibius litoralis</name>
    <dbReference type="NCBI Taxonomy" id="374515"/>
    <lineage>
        <taxon>Bacteria</taxon>
        <taxon>Pseudomonadati</taxon>
        <taxon>Pseudomonadota</taxon>
        <taxon>Alphaproteobacteria</taxon>
        <taxon>Rhodospirillales</taxon>
        <taxon>Rhodovibrionaceae</taxon>
        <taxon>Pelagibius</taxon>
    </lineage>
</organism>
<feature type="transmembrane region" description="Helical" evidence="9">
    <location>
        <begin position="287"/>
        <end position="312"/>
    </location>
</feature>
<keyword evidence="10" id="KW-0732">Signal</keyword>
<dbReference type="InterPro" id="IPR010920">
    <property type="entry name" value="LSM_dom_sf"/>
</dbReference>
<dbReference type="Pfam" id="PF00924">
    <property type="entry name" value="MS_channel_2nd"/>
    <property type="match status" value="1"/>
</dbReference>
<dbReference type="Gene3D" id="3.30.70.100">
    <property type="match status" value="1"/>
</dbReference>
<feature type="transmembrane region" description="Helical" evidence="9">
    <location>
        <begin position="420"/>
        <end position="441"/>
    </location>
</feature>
<evidence type="ECO:0000256" key="4">
    <source>
        <dbReference type="ARBA" id="ARBA00022692"/>
    </source>
</evidence>
<dbReference type="Gene3D" id="1.10.287.1260">
    <property type="match status" value="1"/>
</dbReference>
<feature type="transmembrane region" description="Helical" evidence="9">
    <location>
        <begin position="361"/>
        <end position="379"/>
    </location>
</feature>
<keyword evidence="7" id="KW-0175">Coiled coil</keyword>
<reference evidence="13" key="1">
    <citation type="submission" date="2020-03" db="EMBL/GenBank/DDBJ databases">
        <title>Genome of Pelagibius litoralis DSM 21314T.</title>
        <authorList>
            <person name="Wang G."/>
        </authorList>
    </citation>
    <scope>NUCLEOTIDE SEQUENCE</scope>
    <source>
        <strain evidence="13">DSM 21314</strain>
    </source>
</reference>
<evidence type="ECO:0000259" key="12">
    <source>
        <dbReference type="Pfam" id="PF21082"/>
    </source>
</evidence>
<dbReference type="Gene3D" id="2.30.30.60">
    <property type="match status" value="1"/>
</dbReference>
<evidence type="ECO:0000259" key="11">
    <source>
        <dbReference type="Pfam" id="PF00924"/>
    </source>
</evidence>
<feature type="transmembrane region" description="Helical" evidence="9">
    <location>
        <begin position="539"/>
        <end position="563"/>
    </location>
</feature>
<keyword evidence="14" id="KW-1185">Reference proteome</keyword>
<keyword evidence="3" id="KW-1003">Cell membrane</keyword>
<evidence type="ECO:0000256" key="9">
    <source>
        <dbReference type="SAM" id="Phobius"/>
    </source>
</evidence>
<name>A0A967EYN3_9PROT</name>
<dbReference type="SUPFAM" id="SSF82861">
    <property type="entry name" value="Mechanosensitive channel protein MscS (YggB), transmembrane region"/>
    <property type="match status" value="1"/>
</dbReference>
<dbReference type="InterPro" id="IPR011014">
    <property type="entry name" value="MscS_channel_TM-2"/>
</dbReference>
<dbReference type="PANTHER" id="PTHR30347:SF1">
    <property type="entry name" value="MECHANOSENSITIVE CHANNEL MSCK"/>
    <property type="match status" value="1"/>
</dbReference>
<evidence type="ECO:0000256" key="10">
    <source>
        <dbReference type="SAM" id="SignalP"/>
    </source>
</evidence>
<keyword evidence="4 9" id="KW-0812">Transmembrane</keyword>
<dbReference type="SUPFAM" id="SSF82689">
    <property type="entry name" value="Mechanosensitive channel protein MscS (YggB), C-terminal domain"/>
    <property type="match status" value="1"/>
</dbReference>
<feature type="transmembrane region" description="Helical" evidence="9">
    <location>
        <begin position="616"/>
        <end position="645"/>
    </location>
</feature>
<dbReference type="InterPro" id="IPR006685">
    <property type="entry name" value="MscS_channel_2nd"/>
</dbReference>
<evidence type="ECO:0000313" key="14">
    <source>
        <dbReference type="Proteomes" id="UP000761264"/>
    </source>
</evidence>
<dbReference type="RefSeq" id="WP_167225856.1">
    <property type="nucleotide sequence ID" value="NZ_JAAQPH010000010.1"/>
</dbReference>
<dbReference type="InterPro" id="IPR049278">
    <property type="entry name" value="MS_channel_C"/>
</dbReference>
<gene>
    <name evidence="13" type="ORF">HBA54_14685</name>
</gene>
<feature type="coiled-coil region" evidence="7">
    <location>
        <begin position="106"/>
        <end position="140"/>
    </location>
</feature>
<keyword evidence="5 9" id="KW-1133">Transmembrane helix</keyword>
<accession>A0A967EYN3</accession>
<feature type="transmembrane region" description="Helical" evidence="9">
    <location>
        <begin position="588"/>
        <end position="610"/>
    </location>
</feature>
<feature type="signal peptide" evidence="10">
    <location>
        <begin position="1"/>
        <end position="29"/>
    </location>
</feature>